<feature type="binding site" description="proximal binding residue" evidence="4">
    <location>
        <position position="404"/>
    </location>
    <ligand>
        <name>heme b</name>
        <dbReference type="ChEBI" id="CHEBI:60344"/>
    </ligand>
    <ligandPart>
        <name>Fe</name>
        <dbReference type="ChEBI" id="CHEBI:18248"/>
    </ligandPart>
</feature>
<dbReference type="Proteomes" id="UP000518752">
    <property type="component" value="Unassembled WGS sequence"/>
</dbReference>
<sequence length="472" mass="52548">MASFNRLLSFFASNYSLSTTATESGEPLPPPINFDIDQITGFIPSRPLPRLCGEYKVWEDALAEAPEVLKLGDDFSDEALALKAKGEKWRSDLRATPVIGVQNLITQQPLLQRAHLVLAWLVHYYVHSLPPNTEPNRVSPSLAVPLVEVSRAIGIAPVITYSDTVMWNWELINAGKPVTIDNMIIAHNFSARDDERHFYQVHAAIELHGVQALHIIDSYYHQISESELDLDEPSSSILKIKESLSCLAIIIEEISDLIQSIRAGCDPRVFYREMRPWFNGNDAKGSDDPGWIYEGVDPGAPELVHLSGPSGGQSPQPRQKNPNLRVPSPLNSSSSTAPKTKTGHPNSRFMDEMRNYYIPKNHRVYLDHIKNSPRPIRELAKTISVLRGPYNDAVAALKKLRGLHMRIVLTYIIKMAREEAPRHGTTTSRGDKDVALDREDSEPARGTARGTDLILLLKGAVDSTSRAALHTL</sequence>
<gene>
    <name evidence="6" type="ORF">D9757_011903</name>
</gene>
<feature type="compositionally biased region" description="Polar residues" evidence="5">
    <location>
        <begin position="312"/>
        <end position="322"/>
    </location>
</feature>
<dbReference type="GO" id="GO:0020037">
    <property type="term" value="F:heme binding"/>
    <property type="evidence" value="ECO:0007669"/>
    <property type="project" value="InterPro"/>
</dbReference>
<organism evidence="6 7">
    <name type="scientific">Collybiopsis confluens</name>
    <dbReference type="NCBI Taxonomy" id="2823264"/>
    <lineage>
        <taxon>Eukaryota</taxon>
        <taxon>Fungi</taxon>
        <taxon>Dikarya</taxon>
        <taxon>Basidiomycota</taxon>
        <taxon>Agaricomycotina</taxon>
        <taxon>Agaricomycetes</taxon>
        <taxon>Agaricomycetidae</taxon>
        <taxon>Agaricales</taxon>
        <taxon>Marasmiineae</taxon>
        <taxon>Omphalotaceae</taxon>
        <taxon>Collybiopsis</taxon>
    </lineage>
</organism>
<dbReference type="AlphaFoldDB" id="A0A8H5LNR4"/>
<evidence type="ECO:0000313" key="6">
    <source>
        <dbReference type="EMBL" id="KAF5364400.1"/>
    </source>
</evidence>
<comment type="caution">
    <text evidence="6">The sequence shown here is derived from an EMBL/GenBank/DDBJ whole genome shotgun (WGS) entry which is preliminary data.</text>
</comment>
<dbReference type="GO" id="GO:0033754">
    <property type="term" value="F:indoleamine 2,3-dioxygenase activity"/>
    <property type="evidence" value="ECO:0007669"/>
    <property type="project" value="TreeGrafter"/>
</dbReference>
<comment type="similarity">
    <text evidence="1">Belongs to the indoleamine 2,3-dioxygenase family.</text>
</comment>
<evidence type="ECO:0008006" key="8">
    <source>
        <dbReference type="Google" id="ProtNLM"/>
    </source>
</evidence>
<dbReference type="GO" id="GO:0019441">
    <property type="term" value="P:L-tryptophan catabolic process to kynurenine"/>
    <property type="evidence" value="ECO:0007669"/>
    <property type="project" value="InterPro"/>
</dbReference>
<evidence type="ECO:0000256" key="3">
    <source>
        <dbReference type="ARBA" id="ARBA00023004"/>
    </source>
</evidence>
<accession>A0A8H5LNR4</accession>
<keyword evidence="2 4" id="KW-0479">Metal-binding</keyword>
<dbReference type="InterPro" id="IPR037217">
    <property type="entry name" value="Trp/Indoleamine_2_3_dOase-like"/>
</dbReference>
<feature type="region of interest" description="Disordered" evidence="5">
    <location>
        <begin position="302"/>
        <end position="349"/>
    </location>
</feature>
<feature type="region of interest" description="Disordered" evidence="5">
    <location>
        <begin position="420"/>
        <end position="446"/>
    </location>
</feature>
<evidence type="ECO:0000256" key="5">
    <source>
        <dbReference type="SAM" id="MobiDB-lite"/>
    </source>
</evidence>
<dbReference type="OrthoDB" id="540174at2759"/>
<proteinExistence type="inferred from homology"/>
<evidence type="ECO:0000256" key="1">
    <source>
        <dbReference type="ARBA" id="ARBA00007119"/>
    </source>
</evidence>
<evidence type="ECO:0000256" key="2">
    <source>
        <dbReference type="ARBA" id="ARBA00022723"/>
    </source>
</evidence>
<evidence type="ECO:0000313" key="7">
    <source>
        <dbReference type="Proteomes" id="UP000518752"/>
    </source>
</evidence>
<protein>
    <recommendedName>
        <fullName evidence="8">Indoleamine 2,3-dioxygenase</fullName>
    </recommendedName>
</protein>
<dbReference type="EMBL" id="JAACJN010000188">
    <property type="protein sequence ID" value="KAF5364400.1"/>
    <property type="molecule type" value="Genomic_DNA"/>
</dbReference>
<dbReference type="Pfam" id="PF01231">
    <property type="entry name" value="IDO"/>
    <property type="match status" value="1"/>
</dbReference>
<evidence type="ECO:0000256" key="4">
    <source>
        <dbReference type="PIRSR" id="PIRSR600898-1"/>
    </source>
</evidence>
<dbReference type="GO" id="GO:0046872">
    <property type="term" value="F:metal ion binding"/>
    <property type="evidence" value="ECO:0007669"/>
    <property type="project" value="UniProtKB-KW"/>
</dbReference>
<keyword evidence="7" id="KW-1185">Reference proteome</keyword>
<dbReference type="Gene3D" id="1.20.58.480">
    <property type="match status" value="1"/>
</dbReference>
<keyword evidence="4" id="KW-0349">Heme</keyword>
<dbReference type="PANTHER" id="PTHR28657">
    <property type="entry name" value="INDOLEAMINE 2,3-DIOXYGENASE"/>
    <property type="match status" value="1"/>
</dbReference>
<feature type="compositionally biased region" description="Basic and acidic residues" evidence="5">
    <location>
        <begin position="429"/>
        <end position="443"/>
    </location>
</feature>
<feature type="compositionally biased region" description="Polar residues" evidence="5">
    <location>
        <begin position="329"/>
        <end position="345"/>
    </location>
</feature>
<dbReference type="GO" id="GO:0005737">
    <property type="term" value="C:cytoplasm"/>
    <property type="evidence" value="ECO:0007669"/>
    <property type="project" value="TreeGrafter"/>
</dbReference>
<dbReference type="GO" id="GO:0034354">
    <property type="term" value="P:'de novo' NAD+ biosynthetic process from L-tryptophan"/>
    <property type="evidence" value="ECO:0007669"/>
    <property type="project" value="TreeGrafter"/>
</dbReference>
<dbReference type="PANTHER" id="PTHR28657:SF5">
    <property type="entry name" value="INDOLEAMINE 2,3-DIOXYGENASE"/>
    <property type="match status" value="1"/>
</dbReference>
<dbReference type="SUPFAM" id="SSF140959">
    <property type="entry name" value="Indolic compounds 2,3-dioxygenase-like"/>
    <property type="match status" value="1"/>
</dbReference>
<reference evidence="6 7" key="1">
    <citation type="journal article" date="2020" name="ISME J.">
        <title>Uncovering the hidden diversity of litter-decomposition mechanisms in mushroom-forming fungi.</title>
        <authorList>
            <person name="Floudas D."/>
            <person name="Bentzer J."/>
            <person name="Ahren D."/>
            <person name="Johansson T."/>
            <person name="Persson P."/>
            <person name="Tunlid A."/>
        </authorList>
    </citation>
    <scope>NUCLEOTIDE SEQUENCE [LARGE SCALE GENOMIC DNA]</scope>
    <source>
        <strain evidence="6 7">CBS 406.79</strain>
    </source>
</reference>
<name>A0A8H5LNR4_9AGAR</name>
<dbReference type="InterPro" id="IPR000898">
    <property type="entry name" value="Indolamine_dOase"/>
</dbReference>
<keyword evidence="3 4" id="KW-0408">Iron</keyword>